<name>A0A0A1SPT1_9HYPO</name>
<evidence type="ECO:0000256" key="4">
    <source>
        <dbReference type="ARBA" id="ARBA00022670"/>
    </source>
</evidence>
<evidence type="ECO:0000313" key="15">
    <source>
        <dbReference type="Proteomes" id="UP000039046"/>
    </source>
</evidence>
<dbReference type="Pfam" id="PF06280">
    <property type="entry name" value="fn3_5"/>
    <property type="match status" value="1"/>
</dbReference>
<dbReference type="PRINTS" id="PR00723">
    <property type="entry name" value="SUBTILISIN"/>
</dbReference>
<keyword evidence="6 9" id="KW-0378">Hydrolase</keyword>
<keyword evidence="3" id="KW-0964">Secreted</keyword>
<evidence type="ECO:0000256" key="6">
    <source>
        <dbReference type="ARBA" id="ARBA00022801"/>
    </source>
</evidence>
<dbReference type="InterPro" id="IPR050131">
    <property type="entry name" value="Peptidase_S8_subtilisin-like"/>
</dbReference>
<evidence type="ECO:0000256" key="5">
    <source>
        <dbReference type="ARBA" id="ARBA00022729"/>
    </source>
</evidence>
<feature type="domain" description="C5a peptidase/Subtilisin-like protease SBT2-like Fn3-like" evidence="13">
    <location>
        <begin position="611"/>
        <end position="722"/>
    </location>
</feature>
<dbReference type="InterPro" id="IPR003137">
    <property type="entry name" value="PA_domain"/>
</dbReference>
<dbReference type="Proteomes" id="UP000039046">
    <property type="component" value="Unassembled WGS sequence"/>
</dbReference>
<evidence type="ECO:0000259" key="12">
    <source>
        <dbReference type="Pfam" id="PF02225"/>
    </source>
</evidence>
<dbReference type="InterPro" id="IPR010435">
    <property type="entry name" value="C5a/SBT2-like_Fn3"/>
</dbReference>
<dbReference type="PROSITE" id="PS00137">
    <property type="entry name" value="SUBTILASE_HIS"/>
    <property type="match status" value="1"/>
</dbReference>
<evidence type="ECO:0000256" key="1">
    <source>
        <dbReference type="ARBA" id="ARBA00011073"/>
    </source>
</evidence>
<dbReference type="OrthoDB" id="10256524at2759"/>
<dbReference type="SUPFAM" id="SSF52743">
    <property type="entry name" value="Subtilisin-like"/>
    <property type="match status" value="1"/>
</dbReference>
<dbReference type="InterPro" id="IPR022398">
    <property type="entry name" value="Peptidase_S8_His-AS"/>
</dbReference>
<accession>A0A0A1SPT1</accession>
<dbReference type="Gene3D" id="2.60.40.10">
    <property type="entry name" value="Immunoglobulins"/>
    <property type="match status" value="1"/>
</dbReference>
<evidence type="ECO:0000256" key="7">
    <source>
        <dbReference type="ARBA" id="ARBA00022825"/>
    </source>
</evidence>
<dbReference type="InterPro" id="IPR013783">
    <property type="entry name" value="Ig-like_fold"/>
</dbReference>
<dbReference type="HOGENOM" id="CLU_003559_3_1_1"/>
<feature type="domain" description="PA" evidence="12">
    <location>
        <begin position="381"/>
        <end position="451"/>
    </location>
</feature>
<dbReference type="Gene3D" id="3.50.30.30">
    <property type="match status" value="1"/>
</dbReference>
<dbReference type="InterPro" id="IPR015500">
    <property type="entry name" value="Peptidase_S8_subtilisin-rel"/>
</dbReference>
<evidence type="ECO:0000259" key="13">
    <source>
        <dbReference type="Pfam" id="PF06280"/>
    </source>
</evidence>
<keyword evidence="2" id="KW-0134">Cell wall</keyword>
<evidence type="ECO:0000256" key="9">
    <source>
        <dbReference type="PROSITE-ProRule" id="PRU01240"/>
    </source>
</evidence>
<evidence type="ECO:0000256" key="10">
    <source>
        <dbReference type="SAM" id="SignalP"/>
    </source>
</evidence>
<dbReference type="SUPFAM" id="SSF52025">
    <property type="entry name" value="PA domain"/>
    <property type="match status" value="1"/>
</dbReference>
<protein>
    <recommendedName>
        <fullName evidence="16">Minor extracellular protease vpr</fullName>
    </recommendedName>
</protein>
<feature type="active site" description="Charge relay system" evidence="8 9">
    <location>
        <position position="163"/>
    </location>
</feature>
<evidence type="ECO:0000256" key="8">
    <source>
        <dbReference type="PIRSR" id="PIRSR615500-1"/>
    </source>
</evidence>
<dbReference type="GO" id="GO:0004252">
    <property type="term" value="F:serine-type endopeptidase activity"/>
    <property type="evidence" value="ECO:0007669"/>
    <property type="project" value="UniProtKB-UniRule"/>
</dbReference>
<evidence type="ECO:0000259" key="11">
    <source>
        <dbReference type="Pfam" id="PF00082"/>
    </source>
</evidence>
<sequence length="879" mass="92555">MVRTATIASLLLASAAPTLAAVQARNAVPGAYIVEFEDGHDTKPVLDAINKEGERRLDLNFELFKGMSIQLKDVKSAENSADKLAAMPAVKAVYPVTTVSLPDVKVNWVANNGQPVEPATLRRRDDAPVDDSKDTFAPHVMVQVDKLRAKNIRGKGIKIAVVDTGIDYTHPALGGCFGPGCLVESGFDLVGKDYDADGFHTPQPGKDPMDCLGHGTHVAGIIAAQATHAFNFTGVAPDVKLMAYKVFGCVDSTSSDVLVAAFNRAYEDGAQIITASIGGPAGWSEDAYAVAASRIAEKGVPVTISASNSGDKGVYFGSSGASGKLVNAVANFEVTDVPFLTLSANIISDVNSTVNLVQSKPALENVELPMYAMGVDPKEAVDGCTIPDSTPDLSGKVVLVQRGTCAFSAKEANIAAKGGKYMLVYNNAPGVPISMALSTPPLVQGAAMITDVDGKAIFDKIKTGVPVTFKMGKNAPIGYTVNPDPVKGGSVSTSSSWGPTWENEMKPQFGGVGGSILSTYPVALGSYASLSGTSMSCPQLAGIVALIAEARGTFDPVTIRNLLAANANPQIFNTGSGFKTGLAPVPQQGAGLVQAYDAAFATTLLEPAGLSFNDTAHFTKSKDMKISNVGKVSVTYSLSHVPALTVYAYNTQPYMAAFPNTIVNSAATLELSTKEFTLAPGETKTVTVSPTPPQGVDPSRVGVWSGYVAINGTDGTSLSIAYQGTTGTLHDHAALASNDDIWFTRRGTNDAPISTNETWVLPAPGNAKEPGNLPYLVHKLATGSRKIMAHLKPMTTCPPKNMTTEFMGEKTIGQPDGFPAFWKSRGNEEYVFTGKLADGNYAPPGKYKIIVRALRIFGDEKNDHDWDVAESPSFRFKYA</sequence>
<dbReference type="AlphaFoldDB" id="A0A0A1SPT1"/>
<keyword evidence="4 9" id="KW-0645">Protease</keyword>
<keyword evidence="7 9" id="KW-0720">Serine protease</keyword>
<dbReference type="GO" id="GO:0016020">
    <property type="term" value="C:membrane"/>
    <property type="evidence" value="ECO:0007669"/>
    <property type="project" value="InterPro"/>
</dbReference>
<dbReference type="PANTHER" id="PTHR43806:SF66">
    <property type="entry name" value="SERIN ENDOPEPTIDASE"/>
    <property type="match status" value="1"/>
</dbReference>
<evidence type="ECO:0000313" key="14">
    <source>
        <dbReference type="EMBL" id="CEJ82438.1"/>
    </source>
</evidence>
<comment type="similarity">
    <text evidence="1 9">Belongs to the peptidase S8 family.</text>
</comment>
<keyword evidence="15" id="KW-1185">Reference proteome</keyword>
<dbReference type="PROSITE" id="PS51892">
    <property type="entry name" value="SUBTILASE"/>
    <property type="match status" value="1"/>
</dbReference>
<dbReference type="EMBL" id="CDHN01000001">
    <property type="protein sequence ID" value="CEJ82438.1"/>
    <property type="molecule type" value="Genomic_DNA"/>
</dbReference>
<feature type="domain" description="Peptidase S8/S53" evidence="11">
    <location>
        <begin position="154"/>
        <end position="573"/>
    </location>
</feature>
<reference evidence="14 15" key="1">
    <citation type="journal article" date="2015" name="Genome Announc.">
        <title>Draft Genome Sequence and Gene Annotation of the Entomopathogenic Fungus Verticillium hemipterigenum.</title>
        <authorList>
            <person name="Horn F."/>
            <person name="Habel A."/>
            <person name="Scharf D.H."/>
            <person name="Dworschak J."/>
            <person name="Brakhage A.A."/>
            <person name="Guthke R."/>
            <person name="Hertweck C."/>
            <person name="Linde J."/>
        </authorList>
    </citation>
    <scope>NUCLEOTIDE SEQUENCE [LARGE SCALE GENOMIC DNA]</scope>
</reference>
<evidence type="ECO:0000256" key="3">
    <source>
        <dbReference type="ARBA" id="ARBA00022525"/>
    </source>
</evidence>
<dbReference type="PANTHER" id="PTHR43806">
    <property type="entry name" value="PEPTIDASE S8"/>
    <property type="match status" value="1"/>
</dbReference>
<keyword evidence="5 10" id="KW-0732">Signal</keyword>
<dbReference type="InterPro" id="IPR023827">
    <property type="entry name" value="Peptidase_S8_Asp-AS"/>
</dbReference>
<dbReference type="CDD" id="cd07489">
    <property type="entry name" value="Peptidases_S8_5"/>
    <property type="match status" value="1"/>
</dbReference>
<dbReference type="PROSITE" id="PS00136">
    <property type="entry name" value="SUBTILASE_ASP"/>
    <property type="match status" value="1"/>
</dbReference>
<gene>
    <name evidence="14" type="ORF">VHEMI02500</name>
</gene>
<organism evidence="14 15">
    <name type="scientific">[Torrubiella] hemipterigena</name>
    <dbReference type="NCBI Taxonomy" id="1531966"/>
    <lineage>
        <taxon>Eukaryota</taxon>
        <taxon>Fungi</taxon>
        <taxon>Dikarya</taxon>
        <taxon>Ascomycota</taxon>
        <taxon>Pezizomycotina</taxon>
        <taxon>Sordariomycetes</taxon>
        <taxon>Hypocreomycetidae</taxon>
        <taxon>Hypocreales</taxon>
        <taxon>Clavicipitaceae</taxon>
        <taxon>Clavicipitaceae incertae sedis</taxon>
        <taxon>'Torrubiella' clade</taxon>
    </lineage>
</organism>
<dbReference type="InterPro" id="IPR034187">
    <property type="entry name" value="Peptidases_S8_5"/>
</dbReference>
<feature type="chain" id="PRO_5001989609" description="Minor extracellular protease vpr" evidence="10">
    <location>
        <begin position="21"/>
        <end position="879"/>
    </location>
</feature>
<dbReference type="InterPro" id="IPR046450">
    <property type="entry name" value="PA_dom_sf"/>
</dbReference>
<feature type="active site" description="Charge relay system" evidence="8 9">
    <location>
        <position position="534"/>
    </location>
</feature>
<dbReference type="InterPro" id="IPR000209">
    <property type="entry name" value="Peptidase_S8/S53_dom"/>
</dbReference>
<dbReference type="Pfam" id="PF02225">
    <property type="entry name" value="PA"/>
    <property type="match status" value="1"/>
</dbReference>
<dbReference type="Gene3D" id="3.40.50.200">
    <property type="entry name" value="Peptidase S8/S53 domain"/>
    <property type="match status" value="2"/>
</dbReference>
<dbReference type="GO" id="GO:0006508">
    <property type="term" value="P:proteolysis"/>
    <property type="evidence" value="ECO:0007669"/>
    <property type="project" value="UniProtKB-KW"/>
</dbReference>
<evidence type="ECO:0008006" key="16">
    <source>
        <dbReference type="Google" id="ProtNLM"/>
    </source>
</evidence>
<feature type="signal peptide" evidence="10">
    <location>
        <begin position="1"/>
        <end position="20"/>
    </location>
</feature>
<dbReference type="STRING" id="1531966.A0A0A1SPT1"/>
<dbReference type="Pfam" id="PF00082">
    <property type="entry name" value="Peptidase_S8"/>
    <property type="match status" value="1"/>
</dbReference>
<feature type="active site" description="Charge relay system" evidence="8 9">
    <location>
        <position position="214"/>
    </location>
</feature>
<dbReference type="InterPro" id="IPR036852">
    <property type="entry name" value="Peptidase_S8/S53_dom_sf"/>
</dbReference>
<proteinExistence type="inferred from homology"/>
<evidence type="ECO:0000256" key="2">
    <source>
        <dbReference type="ARBA" id="ARBA00022512"/>
    </source>
</evidence>